<reference evidence="1" key="2">
    <citation type="submission" date="2014-07" db="EMBL/GenBank/DDBJ databases">
        <authorList>
            <person name="Hull J."/>
        </authorList>
    </citation>
    <scope>NUCLEOTIDE SEQUENCE</scope>
</reference>
<feature type="non-terminal residue" evidence="1">
    <location>
        <position position="107"/>
    </location>
</feature>
<gene>
    <name evidence="1" type="primary">ARC_0</name>
    <name evidence="1" type="ORF">CM83_15529</name>
</gene>
<feature type="non-terminal residue" evidence="1">
    <location>
        <position position="1"/>
    </location>
</feature>
<sequence length="107" mass="13419">GKLSFTEEKYPIPHVFLQRVKEYVPEIVIEPRFKIFLHHLFENNDWWNFSWDNYATWDQFERAFLQYYWSKSTQEKWEDIINYGYYRELDGDPRIYALRLHKIGKYL</sequence>
<reference evidence="1" key="1">
    <citation type="journal article" date="2014" name="PLoS ONE">
        <title>Transcriptome-Based Identification of ABC Transporters in the Western Tarnished Plant Bug Lygus hesperus.</title>
        <authorList>
            <person name="Hull J.J."/>
            <person name="Chaney K."/>
            <person name="Geib S.M."/>
            <person name="Fabrick J.A."/>
            <person name="Brent C.S."/>
            <person name="Walsh D."/>
            <person name="Lavine L.C."/>
        </authorList>
    </citation>
    <scope>NUCLEOTIDE SEQUENCE</scope>
</reference>
<organism evidence="1">
    <name type="scientific">Lygus hesperus</name>
    <name type="common">Western plant bug</name>
    <dbReference type="NCBI Taxonomy" id="30085"/>
    <lineage>
        <taxon>Eukaryota</taxon>
        <taxon>Metazoa</taxon>
        <taxon>Ecdysozoa</taxon>
        <taxon>Arthropoda</taxon>
        <taxon>Hexapoda</taxon>
        <taxon>Insecta</taxon>
        <taxon>Pterygota</taxon>
        <taxon>Neoptera</taxon>
        <taxon>Paraneoptera</taxon>
        <taxon>Hemiptera</taxon>
        <taxon>Heteroptera</taxon>
        <taxon>Panheteroptera</taxon>
        <taxon>Cimicomorpha</taxon>
        <taxon>Miridae</taxon>
        <taxon>Mirini</taxon>
        <taxon>Lygus</taxon>
    </lineage>
</organism>
<evidence type="ECO:0000313" key="1">
    <source>
        <dbReference type="EMBL" id="JAG32909.1"/>
    </source>
</evidence>
<protein>
    <submittedName>
        <fullName evidence="1">Activity-regulated cytoskeleton-associated protein</fullName>
    </submittedName>
</protein>
<name>A0A0A9YL56_LYGHE</name>
<proteinExistence type="predicted"/>
<dbReference type="EMBL" id="GBHO01010695">
    <property type="protein sequence ID" value="JAG32909.1"/>
    <property type="molecule type" value="Transcribed_RNA"/>
</dbReference>
<dbReference type="AlphaFoldDB" id="A0A0A9YL56"/>
<accession>A0A0A9YL56</accession>